<dbReference type="InterPro" id="IPR050832">
    <property type="entry name" value="Bact_Acetyltransf"/>
</dbReference>
<dbReference type="Proteomes" id="UP000011648">
    <property type="component" value="Unassembled WGS sequence"/>
</dbReference>
<proteinExistence type="predicted"/>
<dbReference type="InterPro" id="IPR016181">
    <property type="entry name" value="Acyl_CoA_acyltransferase"/>
</dbReference>
<dbReference type="InterPro" id="IPR000182">
    <property type="entry name" value="GNAT_dom"/>
</dbReference>
<accession>L9ZUH0</accession>
<organism evidence="4 5">
    <name type="scientific">Natrialba taiwanensis DSM 12281</name>
    <dbReference type="NCBI Taxonomy" id="1230458"/>
    <lineage>
        <taxon>Archaea</taxon>
        <taxon>Methanobacteriati</taxon>
        <taxon>Methanobacteriota</taxon>
        <taxon>Stenosarchaea group</taxon>
        <taxon>Halobacteria</taxon>
        <taxon>Halobacteriales</taxon>
        <taxon>Natrialbaceae</taxon>
        <taxon>Natrialba</taxon>
    </lineage>
</organism>
<dbReference type="AlphaFoldDB" id="L9ZUH0"/>
<evidence type="ECO:0000256" key="1">
    <source>
        <dbReference type="ARBA" id="ARBA00022679"/>
    </source>
</evidence>
<evidence type="ECO:0000259" key="3">
    <source>
        <dbReference type="PROSITE" id="PS51186"/>
    </source>
</evidence>
<keyword evidence="2" id="KW-0012">Acyltransferase</keyword>
<evidence type="ECO:0000313" key="4">
    <source>
        <dbReference type="EMBL" id="ELY89964.1"/>
    </source>
</evidence>
<feature type="domain" description="N-acetyltransferase" evidence="3">
    <location>
        <begin position="1"/>
        <end position="112"/>
    </location>
</feature>
<dbReference type="GO" id="GO:0016747">
    <property type="term" value="F:acyltransferase activity, transferring groups other than amino-acyl groups"/>
    <property type="evidence" value="ECO:0007669"/>
    <property type="project" value="InterPro"/>
</dbReference>
<evidence type="ECO:0000313" key="5">
    <source>
        <dbReference type="Proteomes" id="UP000011648"/>
    </source>
</evidence>
<keyword evidence="5" id="KW-1185">Reference proteome</keyword>
<dbReference type="PANTHER" id="PTHR43877">
    <property type="entry name" value="AMINOALKYLPHOSPHONATE N-ACETYLTRANSFERASE-RELATED-RELATED"/>
    <property type="match status" value="1"/>
</dbReference>
<sequence length="112" mass="12060">MIPPDKIKADNYRYIVAEQDGLSVGYGSLDIDKGLLAATFVDPSVARQGIGRTIAEELQSIAQDNGIHLLKTYASLNAAGFYEQLGFQKQDCVDVGGESGPDIPSVLMEKQL</sequence>
<evidence type="ECO:0000256" key="2">
    <source>
        <dbReference type="ARBA" id="ARBA00023315"/>
    </source>
</evidence>
<dbReference type="EMBL" id="AOIL01000048">
    <property type="protein sequence ID" value="ELY89964.1"/>
    <property type="molecule type" value="Genomic_DNA"/>
</dbReference>
<dbReference type="SUPFAM" id="SSF55729">
    <property type="entry name" value="Acyl-CoA N-acyltransferases (Nat)"/>
    <property type="match status" value="1"/>
</dbReference>
<protein>
    <submittedName>
        <fullName evidence="4">N-acetyltransferase GCN5</fullName>
    </submittedName>
</protein>
<dbReference type="CDD" id="cd04301">
    <property type="entry name" value="NAT_SF"/>
    <property type="match status" value="1"/>
</dbReference>
<comment type="caution">
    <text evidence="4">The sequence shown here is derived from an EMBL/GenBank/DDBJ whole genome shotgun (WGS) entry which is preliminary data.</text>
</comment>
<name>L9ZUH0_9EURY</name>
<reference evidence="4 5" key="1">
    <citation type="journal article" date="2014" name="PLoS Genet.">
        <title>Phylogenetically driven sequencing of extremely halophilic archaea reveals strategies for static and dynamic osmo-response.</title>
        <authorList>
            <person name="Becker E.A."/>
            <person name="Seitzer P.M."/>
            <person name="Tritt A."/>
            <person name="Larsen D."/>
            <person name="Krusor M."/>
            <person name="Yao A.I."/>
            <person name="Wu D."/>
            <person name="Madern D."/>
            <person name="Eisen J.A."/>
            <person name="Darling A.E."/>
            <person name="Facciotti M.T."/>
        </authorList>
    </citation>
    <scope>NUCLEOTIDE SEQUENCE [LARGE SCALE GENOMIC DNA]</scope>
    <source>
        <strain evidence="4 5">DSM 12281</strain>
    </source>
</reference>
<gene>
    <name evidence="4" type="ORF">C484_13226</name>
</gene>
<dbReference type="Gene3D" id="3.40.630.30">
    <property type="match status" value="1"/>
</dbReference>
<dbReference type="Pfam" id="PF13673">
    <property type="entry name" value="Acetyltransf_10"/>
    <property type="match status" value="1"/>
</dbReference>
<dbReference type="PANTHER" id="PTHR43877:SF1">
    <property type="entry name" value="ACETYLTRANSFERASE"/>
    <property type="match status" value="1"/>
</dbReference>
<dbReference type="STRING" id="1230458.C484_13226"/>
<keyword evidence="1 4" id="KW-0808">Transferase</keyword>
<dbReference type="PROSITE" id="PS51186">
    <property type="entry name" value="GNAT"/>
    <property type="match status" value="1"/>
</dbReference>